<evidence type="ECO:0000313" key="20">
    <source>
        <dbReference type="Proteomes" id="UP000051236"/>
    </source>
</evidence>
<evidence type="ECO:0000256" key="3">
    <source>
        <dbReference type="ARBA" id="ARBA00022670"/>
    </source>
</evidence>
<protein>
    <submittedName>
        <fullName evidence="19">Transglycosylase family protein</fullName>
    </submittedName>
</protein>
<sequence>MGSILNKPQQWWQKIKGFFKRIGNFFTYDVNPEKQELATEQPPKPGKDASWYQRFIFYFNVTIGSIKTLLLIVISAAIIFFSLVVGVGLGYFASLANQEDVPSYQSMKNQIEDSNESAAFYFAHNDKLGNLTTDLIRTPVKSNEISPYLKKAIVATEDEYFYQHHGVVPKAISRAMISDITGVGTQTGGSTLTQQLVKMKILSSETTFKRKAIEILLAVRLDNYFTKSQILTDYLNAATFGRNNKGQNVGGVEQAALGYFGKHAKDLTLAESAFIAGLPQSPSVYTPYTQSGSLKKDVSAGLDRKNTVLFRMYRHNDITKAQYNAAKKVDLVSEFQAKATPEKENRGYGYVYNLVTVEARDILIDQLIKDDGKNVTKVRNSKEDYNTYWNQADQLLRQKGYRVYSTLDRNIYDKMQTAAKQYAPYLGQSRTSTVTDPVTQQPTNFTEYVQNGTVLLDNQTGSVLGFVGGRDFNKFQLNHAFDTKRSPGSSIKPMLVYGPAVDNKLINTQSQIADFPVSFSGYFPTDFGQQVQNRFISASEALAESYNIPAVNIYNALGKGKATKTYMEKMGIRLSNKEYSELGLALGGTKDGLTVLQQASAFSTFSNGGEHVTPHVIQKITDPSGKVLYKAPETKKKVFSKATTYIMQQMLSGVVQQGTASSLNNGQIPFSTKNIIGKTGTSNDYRDIWFIGSTPGITMASWIGYDNFYGHNYNLDESASDSNLTYWANILASVYRTDPSIFKLSQKMTKPDDVKEANVLASTGTLPGSVDYEGSAARVNSGAKVKAYYNDSDAKAVSYKFGIGGSDKNYRLFWQNYFGQSNDYAVTSTYTGKTVRSKSAEVEDRYYYSNGSYGTYGSFGTGTYSGYSQGNYSGNTTTRSTTGNGTAANNNQLYNQYGTNQYNPSNYGGSTTYNTYGTTGTGTTGNTRTTTNGY</sequence>
<dbReference type="Pfam" id="PF00905">
    <property type="entry name" value="Transpeptidase"/>
    <property type="match status" value="1"/>
</dbReference>
<proteinExistence type="predicted"/>
<evidence type="ECO:0000256" key="4">
    <source>
        <dbReference type="ARBA" id="ARBA00022676"/>
    </source>
</evidence>
<evidence type="ECO:0000256" key="1">
    <source>
        <dbReference type="ARBA" id="ARBA00022475"/>
    </source>
</evidence>
<keyword evidence="7" id="KW-0378">Hydrolase</keyword>
<dbReference type="InterPro" id="IPR036950">
    <property type="entry name" value="PBP_transglycosylase"/>
</dbReference>
<evidence type="ECO:0000256" key="6">
    <source>
        <dbReference type="ARBA" id="ARBA00022692"/>
    </source>
</evidence>
<dbReference type="Gene3D" id="1.10.3810.10">
    <property type="entry name" value="Biosynthetic peptidoglycan transglycosylase-like"/>
    <property type="match status" value="1"/>
</dbReference>
<dbReference type="InterPro" id="IPR050396">
    <property type="entry name" value="Glycosyltr_51/Transpeptidase"/>
</dbReference>
<dbReference type="GO" id="GO:0008360">
    <property type="term" value="P:regulation of cell shape"/>
    <property type="evidence" value="ECO:0007669"/>
    <property type="project" value="UniProtKB-KW"/>
</dbReference>
<dbReference type="GO" id="GO:0006508">
    <property type="term" value="P:proteolysis"/>
    <property type="evidence" value="ECO:0007669"/>
    <property type="project" value="UniProtKB-KW"/>
</dbReference>
<dbReference type="EMBL" id="AZGA01000063">
    <property type="protein sequence ID" value="KRM32964.1"/>
    <property type="molecule type" value="Genomic_DNA"/>
</dbReference>
<evidence type="ECO:0000256" key="13">
    <source>
        <dbReference type="ARBA" id="ARBA00023316"/>
    </source>
</evidence>
<keyword evidence="6 16" id="KW-0812">Transmembrane</keyword>
<accession>A0A0R1XW74</accession>
<keyword evidence="9" id="KW-0573">Peptidoglycan synthesis</keyword>
<keyword evidence="12" id="KW-0511">Multifunctional enzyme</keyword>
<keyword evidence="20" id="KW-1185">Reference proteome</keyword>
<evidence type="ECO:0000259" key="17">
    <source>
        <dbReference type="Pfam" id="PF00905"/>
    </source>
</evidence>
<dbReference type="InterPro" id="IPR001264">
    <property type="entry name" value="Glyco_trans_51"/>
</dbReference>
<evidence type="ECO:0000256" key="7">
    <source>
        <dbReference type="ARBA" id="ARBA00022801"/>
    </source>
</evidence>
<keyword evidence="2" id="KW-0121">Carboxypeptidase</keyword>
<keyword evidence="11 16" id="KW-0472">Membrane</keyword>
<dbReference type="GO" id="GO:0008955">
    <property type="term" value="F:peptidoglycan glycosyltransferase activity"/>
    <property type="evidence" value="ECO:0007669"/>
    <property type="project" value="UniProtKB-EC"/>
</dbReference>
<organism evidence="19 20">
    <name type="scientific">Agrilactobacillus composti DSM 18527 = JCM 14202</name>
    <dbReference type="NCBI Taxonomy" id="1423734"/>
    <lineage>
        <taxon>Bacteria</taxon>
        <taxon>Bacillati</taxon>
        <taxon>Bacillota</taxon>
        <taxon>Bacilli</taxon>
        <taxon>Lactobacillales</taxon>
        <taxon>Lactobacillaceae</taxon>
        <taxon>Agrilactobacillus</taxon>
    </lineage>
</organism>
<evidence type="ECO:0000256" key="10">
    <source>
        <dbReference type="ARBA" id="ARBA00022989"/>
    </source>
</evidence>
<keyword evidence="3" id="KW-0645">Protease</keyword>
<evidence type="ECO:0000256" key="12">
    <source>
        <dbReference type="ARBA" id="ARBA00023268"/>
    </source>
</evidence>
<feature type="domain" description="Glycosyl transferase family 51" evidence="18">
    <location>
        <begin position="129"/>
        <end position="312"/>
    </location>
</feature>
<comment type="catalytic activity">
    <reaction evidence="15">
        <text>[GlcNAc-(1-&gt;4)-Mur2Ac(oyl-L-Ala-gamma-D-Glu-L-Lys-D-Ala-D-Ala)](n)-di-trans,octa-cis-undecaprenyl diphosphate + beta-D-GlcNAc-(1-&gt;4)-Mur2Ac(oyl-L-Ala-gamma-D-Glu-L-Lys-D-Ala-D-Ala)-di-trans,octa-cis-undecaprenyl diphosphate = [GlcNAc-(1-&gt;4)-Mur2Ac(oyl-L-Ala-gamma-D-Glu-L-Lys-D-Ala-D-Ala)](n+1)-di-trans,octa-cis-undecaprenyl diphosphate + di-trans,octa-cis-undecaprenyl diphosphate + H(+)</text>
        <dbReference type="Rhea" id="RHEA:23708"/>
        <dbReference type="Rhea" id="RHEA-COMP:9602"/>
        <dbReference type="Rhea" id="RHEA-COMP:9603"/>
        <dbReference type="ChEBI" id="CHEBI:15378"/>
        <dbReference type="ChEBI" id="CHEBI:58405"/>
        <dbReference type="ChEBI" id="CHEBI:60033"/>
        <dbReference type="ChEBI" id="CHEBI:78435"/>
        <dbReference type="EC" id="2.4.99.28"/>
    </reaction>
</comment>
<dbReference type="Proteomes" id="UP000051236">
    <property type="component" value="Unassembled WGS sequence"/>
</dbReference>
<evidence type="ECO:0000256" key="11">
    <source>
        <dbReference type="ARBA" id="ARBA00023136"/>
    </source>
</evidence>
<evidence type="ECO:0000259" key="18">
    <source>
        <dbReference type="Pfam" id="PF00912"/>
    </source>
</evidence>
<keyword evidence="8" id="KW-0133">Cell shape</keyword>
<evidence type="ECO:0000256" key="16">
    <source>
        <dbReference type="SAM" id="Phobius"/>
    </source>
</evidence>
<feature type="domain" description="Penicillin-binding protein transpeptidase" evidence="17">
    <location>
        <begin position="453"/>
        <end position="708"/>
    </location>
</feature>
<reference evidence="19 20" key="1">
    <citation type="journal article" date="2015" name="Genome Announc.">
        <title>Expanding the biotechnology potential of lactobacilli through comparative genomics of 213 strains and associated genera.</title>
        <authorList>
            <person name="Sun Z."/>
            <person name="Harris H.M."/>
            <person name="McCann A."/>
            <person name="Guo C."/>
            <person name="Argimon S."/>
            <person name="Zhang W."/>
            <person name="Yang X."/>
            <person name="Jeffery I.B."/>
            <person name="Cooney J.C."/>
            <person name="Kagawa T.F."/>
            <person name="Liu W."/>
            <person name="Song Y."/>
            <person name="Salvetti E."/>
            <person name="Wrobel A."/>
            <person name="Rasinkangas P."/>
            <person name="Parkhill J."/>
            <person name="Rea M.C."/>
            <person name="O'Sullivan O."/>
            <person name="Ritari J."/>
            <person name="Douillard F.P."/>
            <person name="Paul Ross R."/>
            <person name="Yang R."/>
            <person name="Briner A.E."/>
            <person name="Felis G.E."/>
            <person name="de Vos W.M."/>
            <person name="Barrangou R."/>
            <person name="Klaenhammer T.R."/>
            <person name="Caufield P.W."/>
            <person name="Cui Y."/>
            <person name="Zhang H."/>
            <person name="O'Toole P.W."/>
        </authorList>
    </citation>
    <scope>NUCLEOTIDE SEQUENCE [LARGE SCALE GENOMIC DNA]</scope>
    <source>
        <strain evidence="19 20">DSM 18527</strain>
    </source>
</reference>
<dbReference type="eggNOG" id="COG0744">
    <property type="taxonomic scope" value="Bacteria"/>
</dbReference>
<keyword evidence="5" id="KW-0808">Transferase</keyword>
<name>A0A0R1XW74_9LACO</name>
<gene>
    <name evidence="19" type="ORF">FC83_GL000093</name>
</gene>
<keyword evidence="13" id="KW-0961">Cell wall biogenesis/degradation</keyword>
<dbReference type="Gene3D" id="3.40.710.10">
    <property type="entry name" value="DD-peptidase/beta-lactamase superfamily"/>
    <property type="match status" value="1"/>
</dbReference>
<dbReference type="Gene3D" id="3.40.50.12800">
    <property type="match status" value="1"/>
</dbReference>
<evidence type="ECO:0000256" key="14">
    <source>
        <dbReference type="ARBA" id="ARBA00034000"/>
    </source>
</evidence>
<evidence type="ECO:0000256" key="8">
    <source>
        <dbReference type="ARBA" id="ARBA00022960"/>
    </source>
</evidence>
<evidence type="ECO:0000256" key="9">
    <source>
        <dbReference type="ARBA" id="ARBA00022984"/>
    </source>
</evidence>
<dbReference type="PATRIC" id="fig|1423734.3.peg.92"/>
<feature type="transmembrane region" description="Helical" evidence="16">
    <location>
        <begin position="69"/>
        <end position="93"/>
    </location>
</feature>
<dbReference type="GO" id="GO:0009252">
    <property type="term" value="P:peptidoglycan biosynthetic process"/>
    <property type="evidence" value="ECO:0007669"/>
    <property type="project" value="UniProtKB-KW"/>
</dbReference>
<comment type="catalytic activity">
    <reaction evidence="14">
        <text>Preferential cleavage: (Ac)2-L-Lys-D-Ala-|-D-Ala. Also transpeptidation of peptidyl-alanyl moieties that are N-acyl substituents of D-alanine.</text>
        <dbReference type="EC" id="3.4.16.4"/>
    </reaction>
</comment>
<dbReference type="STRING" id="1423734.FC83_GL000093"/>
<dbReference type="PANTHER" id="PTHR32282">
    <property type="entry name" value="BINDING PROTEIN TRANSPEPTIDASE, PUTATIVE-RELATED"/>
    <property type="match status" value="1"/>
</dbReference>
<dbReference type="AlphaFoldDB" id="A0A0R1XW74"/>
<keyword evidence="4" id="KW-0328">Glycosyltransferase</keyword>
<comment type="caution">
    <text evidence="19">The sequence shown here is derived from an EMBL/GenBank/DDBJ whole genome shotgun (WGS) entry which is preliminary data.</text>
</comment>
<dbReference type="InterPro" id="IPR023346">
    <property type="entry name" value="Lysozyme-like_dom_sf"/>
</dbReference>
<dbReference type="GO" id="GO:0009002">
    <property type="term" value="F:serine-type D-Ala-D-Ala carboxypeptidase activity"/>
    <property type="evidence" value="ECO:0007669"/>
    <property type="project" value="UniProtKB-EC"/>
</dbReference>
<dbReference type="GO" id="GO:0071555">
    <property type="term" value="P:cell wall organization"/>
    <property type="evidence" value="ECO:0007669"/>
    <property type="project" value="UniProtKB-KW"/>
</dbReference>
<evidence type="ECO:0000256" key="5">
    <source>
        <dbReference type="ARBA" id="ARBA00022679"/>
    </source>
</evidence>
<dbReference type="SUPFAM" id="SSF56601">
    <property type="entry name" value="beta-lactamase/transpeptidase-like"/>
    <property type="match status" value="1"/>
</dbReference>
<dbReference type="Pfam" id="PF00912">
    <property type="entry name" value="Transgly"/>
    <property type="match status" value="1"/>
</dbReference>
<dbReference type="GO" id="GO:0008658">
    <property type="term" value="F:penicillin binding"/>
    <property type="evidence" value="ECO:0007669"/>
    <property type="project" value="InterPro"/>
</dbReference>
<dbReference type="InterPro" id="IPR012338">
    <property type="entry name" value="Beta-lactam/transpept-like"/>
</dbReference>
<evidence type="ECO:0000313" key="19">
    <source>
        <dbReference type="EMBL" id="KRM32964.1"/>
    </source>
</evidence>
<dbReference type="SUPFAM" id="SSF53955">
    <property type="entry name" value="Lysozyme-like"/>
    <property type="match status" value="1"/>
</dbReference>
<dbReference type="GO" id="GO:0030288">
    <property type="term" value="C:outer membrane-bounded periplasmic space"/>
    <property type="evidence" value="ECO:0007669"/>
    <property type="project" value="TreeGrafter"/>
</dbReference>
<dbReference type="PANTHER" id="PTHR32282:SF32">
    <property type="entry name" value="PENICILLIN-BINDING PROTEIN 2A"/>
    <property type="match status" value="1"/>
</dbReference>
<evidence type="ECO:0000256" key="15">
    <source>
        <dbReference type="ARBA" id="ARBA00049902"/>
    </source>
</evidence>
<keyword evidence="1" id="KW-1003">Cell membrane</keyword>
<dbReference type="Gene3D" id="3.90.1310.40">
    <property type="match status" value="1"/>
</dbReference>
<evidence type="ECO:0000256" key="2">
    <source>
        <dbReference type="ARBA" id="ARBA00022645"/>
    </source>
</evidence>
<dbReference type="InterPro" id="IPR001460">
    <property type="entry name" value="PCN-bd_Tpept"/>
</dbReference>
<keyword evidence="10 16" id="KW-1133">Transmembrane helix</keyword>